<proteinExistence type="predicted"/>
<dbReference type="EMBL" id="CP159837">
    <property type="protein sequence ID" value="XCM38590.1"/>
    <property type="molecule type" value="Genomic_DNA"/>
</dbReference>
<gene>
    <name evidence="1" type="ORF">ABWT76_001448</name>
</gene>
<sequence length="118" mass="13691">MFHNRDGCYLYFSYYKLWVEKPGFFRPSLSPHQNHHRNPVSGSGLRNRVSLDHLCHPTKIIIETRFLVGVEKPGFFRPSLPPHENHHRNPVSGLFINLMVRLGAEKKFSVRLPKNSSA</sequence>
<organism evidence="1">
    <name type="scientific">Planktothricoides raciborskii GIHE-MW2</name>
    <dbReference type="NCBI Taxonomy" id="2792601"/>
    <lineage>
        <taxon>Bacteria</taxon>
        <taxon>Bacillati</taxon>
        <taxon>Cyanobacteriota</taxon>
        <taxon>Cyanophyceae</taxon>
        <taxon>Oscillatoriophycideae</taxon>
        <taxon>Oscillatoriales</taxon>
        <taxon>Oscillatoriaceae</taxon>
        <taxon>Planktothricoides</taxon>
    </lineage>
</organism>
<name>A0AAU8JIF5_9CYAN</name>
<dbReference type="AlphaFoldDB" id="A0AAU8JIF5"/>
<protein>
    <submittedName>
        <fullName evidence="1">Uncharacterized protein</fullName>
    </submittedName>
</protein>
<dbReference type="RefSeq" id="WP_354635860.1">
    <property type="nucleotide sequence ID" value="NZ_CP159837.1"/>
</dbReference>
<reference evidence="1" key="1">
    <citation type="submission" date="2024-07" db="EMBL/GenBank/DDBJ databases">
        <authorList>
            <person name="Kim Y.J."/>
            <person name="Jeong J.Y."/>
        </authorList>
    </citation>
    <scope>NUCLEOTIDE SEQUENCE</scope>
    <source>
        <strain evidence="1">GIHE-MW2</strain>
    </source>
</reference>
<accession>A0AAU8JIF5</accession>
<evidence type="ECO:0000313" key="1">
    <source>
        <dbReference type="EMBL" id="XCM38590.1"/>
    </source>
</evidence>